<keyword evidence="1" id="KW-1133">Transmembrane helix</keyword>
<feature type="transmembrane region" description="Helical" evidence="1">
    <location>
        <begin position="6"/>
        <end position="23"/>
    </location>
</feature>
<reference evidence="2 3" key="1">
    <citation type="submission" date="2016-11" db="EMBL/GenBank/DDBJ databases">
        <authorList>
            <person name="Jaros S."/>
            <person name="Januszkiewicz K."/>
            <person name="Wedrychowicz H."/>
        </authorList>
    </citation>
    <scope>NUCLEOTIDE SEQUENCE [LARGE SCALE GENOMIC DNA]</scope>
    <source>
        <strain evidence="2 3">DSM 44666</strain>
    </source>
</reference>
<evidence type="ECO:0000256" key="1">
    <source>
        <dbReference type="SAM" id="Phobius"/>
    </source>
</evidence>
<accession>A0A1M5AEZ1</accession>
<dbReference type="STRING" id="112248.SAMN05444392_11369"/>
<keyword evidence="3" id="KW-1185">Reference proteome</keyword>
<proteinExistence type="predicted"/>
<feature type="transmembrane region" description="Helical" evidence="1">
    <location>
        <begin position="30"/>
        <end position="53"/>
    </location>
</feature>
<gene>
    <name evidence="2" type="ORF">SAMN05444392_11369</name>
</gene>
<protein>
    <submittedName>
        <fullName evidence="2">Uncharacterized protein</fullName>
    </submittedName>
</protein>
<evidence type="ECO:0000313" key="2">
    <source>
        <dbReference type="EMBL" id="SHF28734.1"/>
    </source>
</evidence>
<organism evidence="2 3">
    <name type="scientific">Seinonella peptonophila</name>
    <dbReference type="NCBI Taxonomy" id="112248"/>
    <lineage>
        <taxon>Bacteria</taxon>
        <taxon>Bacillati</taxon>
        <taxon>Bacillota</taxon>
        <taxon>Bacilli</taxon>
        <taxon>Bacillales</taxon>
        <taxon>Thermoactinomycetaceae</taxon>
        <taxon>Seinonella</taxon>
    </lineage>
</organism>
<dbReference type="AlphaFoldDB" id="A0A1M5AEZ1"/>
<keyword evidence="1" id="KW-0472">Membrane</keyword>
<keyword evidence="1" id="KW-0812">Transmembrane</keyword>
<feature type="transmembrane region" description="Helical" evidence="1">
    <location>
        <begin position="93"/>
        <end position="111"/>
    </location>
</feature>
<sequence length="113" mass="11902">MLLISAILFGIAAVGGIVLAILYKGNKNRPLWLAVAHGILAAIGLISLIIGVFQETTNGLILISLILFVVVALDGFILFAYRLRGNALPSPLVYIHGLVAVIAFLILLVGIQG</sequence>
<dbReference type="RefSeq" id="WP_073157022.1">
    <property type="nucleotide sequence ID" value="NZ_FQVL01000013.1"/>
</dbReference>
<evidence type="ECO:0000313" key="3">
    <source>
        <dbReference type="Proteomes" id="UP000184476"/>
    </source>
</evidence>
<dbReference type="EMBL" id="FQVL01000013">
    <property type="protein sequence ID" value="SHF28734.1"/>
    <property type="molecule type" value="Genomic_DNA"/>
</dbReference>
<feature type="transmembrane region" description="Helical" evidence="1">
    <location>
        <begin position="59"/>
        <end position="81"/>
    </location>
</feature>
<name>A0A1M5AEZ1_9BACL</name>
<dbReference type="Proteomes" id="UP000184476">
    <property type="component" value="Unassembled WGS sequence"/>
</dbReference>